<name>A0A2V3ILB0_9FLOR</name>
<comment type="similarity">
    <text evidence="2">Belongs to the oxygen-dependent FAD-linked oxidoreductase family.</text>
</comment>
<dbReference type="PROSITE" id="PS00862">
    <property type="entry name" value="OX2_COVAL_FAD"/>
    <property type="match status" value="1"/>
</dbReference>
<evidence type="ECO:0000256" key="1">
    <source>
        <dbReference type="ARBA" id="ARBA00001974"/>
    </source>
</evidence>
<dbReference type="SUPFAM" id="SSF56176">
    <property type="entry name" value="FAD-binding/transporter-associated domain-like"/>
    <property type="match status" value="1"/>
</dbReference>
<evidence type="ECO:0000313" key="9">
    <source>
        <dbReference type="Proteomes" id="UP000247409"/>
    </source>
</evidence>
<dbReference type="Gene3D" id="3.40.462.20">
    <property type="match status" value="1"/>
</dbReference>
<dbReference type="AlphaFoldDB" id="A0A2V3ILB0"/>
<feature type="chain" id="PRO_5015906988" evidence="6">
    <location>
        <begin position="24"/>
        <end position="555"/>
    </location>
</feature>
<evidence type="ECO:0000256" key="2">
    <source>
        <dbReference type="ARBA" id="ARBA00005466"/>
    </source>
</evidence>
<evidence type="ECO:0000256" key="4">
    <source>
        <dbReference type="ARBA" id="ARBA00022827"/>
    </source>
</evidence>
<evidence type="ECO:0000313" key="8">
    <source>
        <dbReference type="EMBL" id="PXF42871.1"/>
    </source>
</evidence>
<proteinExistence type="inferred from homology"/>
<evidence type="ECO:0000256" key="6">
    <source>
        <dbReference type="SAM" id="SignalP"/>
    </source>
</evidence>
<dbReference type="InterPro" id="IPR016166">
    <property type="entry name" value="FAD-bd_PCMH"/>
</dbReference>
<keyword evidence="9" id="KW-1185">Reference proteome</keyword>
<keyword evidence="4" id="KW-0274">FAD</keyword>
<evidence type="ECO:0000256" key="3">
    <source>
        <dbReference type="ARBA" id="ARBA00022630"/>
    </source>
</evidence>
<reference evidence="8 9" key="1">
    <citation type="journal article" date="2018" name="Mol. Biol. Evol.">
        <title>Analysis of the draft genome of the red seaweed Gracilariopsis chorda provides insights into genome size evolution in Rhodophyta.</title>
        <authorList>
            <person name="Lee J."/>
            <person name="Yang E.C."/>
            <person name="Graf L."/>
            <person name="Yang J.H."/>
            <person name="Qiu H."/>
            <person name="Zel Zion U."/>
            <person name="Chan C.X."/>
            <person name="Stephens T.G."/>
            <person name="Weber A.P.M."/>
            <person name="Boo G.H."/>
            <person name="Boo S.M."/>
            <person name="Kim K.M."/>
            <person name="Shin Y."/>
            <person name="Jung M."/>
            <person name="Lee S.J."/>
            <person name="Yim H.S."/>
            <person name="Lee J.H."/>
            <person name="Bhattacharya D."/>
            <person name="Yoon H.S."/>
        </authorList>
    </citation>
    <scope>NUCLEOTIDE SEQUENCE [LARGE SCALE GENOMIC DNA]</scope>
    <source>
        <strain evidence="8 9">SKKU-2015</strain>
        <tissue evidence="8">Whole body</tissue>
    </source>
</reference>
<dbReference type="GO" id="GO:0016491">
    <property type="term" value="F:oxidoreductase activity"/>
    <property type="evidence" value="ECO:0007669"/>
    <property type="project" value="UniProtKB-KW"/>
</dbReference>
<dbReference type="InterPro" id="IPR006094">
    <property type="entry name" value="Oxid_FAD_bind_N"/>
</dbReference>
<dbReference type="PANTHER" id="PTHR42973">
    <property type="entry name" value="BINDING OXIDOREDUCTASE, PUTATIVE (AFU_ORTHOLOGUE AFUA_1G17690)-RELATED"/>
    <property type="match status" value="1"/>
</dbReference>
<keyword evidence="5" id="KW-0560">Oxidoreductase</keyword>
<dbReference type="OrthoDB" id="415825at2759"/>
<keyword evidence="6" id="KW-0732">Signal</keyword>
<evidence type="ECO:0000259" key="7">
    <source>
        <dbReference type="PROSITE" id="PS51387"/>
    </source>
</evidence>
<dbReference type="InterPro" id="IPR036318">
    <property type="entry name" value="FAD-bd_PCMH-like_sf"/>
</dbReference>
<sequence>MGASLTATMVLLLLSLVVPTCVAYYNHPLLQSHPVPPLPPLAPHGPVSLYSASDPNPPRPLTAQILAATAPPPLSTLHHFLRCLPRPLSGPAVTIFGSPEYEMRRQRSYQSNRSAPMAFVEARKEGDVQLVLFCAQALRIPVCARAGGHSLVGKSLCQGIVVDVGSIEHVTHVGGDVFDIGPGATMGDVLWGVHKFGRWYAAGVCPAVGMGGYTLGGGHGPYEGRLGLGCDSVEQVRMIDRFGRVIVASETQNEELYWGVLGAGGSQFGIVTNFRVRTASSAPFDKAVVFRFKWPTAVAGQVLHGWQQYDEAGGDVWFRVEMYLDRLGDGGLHGFGACYNVTGGKDECWTRLARNAFFHVKGRRTILFGESINALDVHAFFGPEGRWGRERAVDISKALRVQKYRGANAGNDRLYQSTFLKWGPGHAPPVWFWQRYAEFCGRPVGGRGVEFVVCEMNLFNNAIDRRRNNSFAHREARLITHYIIGGGSVEEQVRLYEWMRRHLAAYTSGVYVNYPELRLRRYASAYWGSSLQRLQRLKRRYDPYLFFLNAQPIPV</sequence>
<dbReference type="Pfam" id="PF01565">
    <property type="entry name" value="FAD_binding_4"/>
    <property type="match status" value="1"/>
</dbReference>
<protein>
    <submittedName>
        <fullName evidence="8">Berberine bridge enzyme-like 23</fullName>
    </submittedName>
</protein>
<dbReference type="Proteomes" id="UP000247409">
    <property type="component" value="Unassembled WGS sequence"/>
</dbReference>
<comment type="cofactor">
    <cofactor evidence="1">
        <name>FAD</name>
        <dbReference type="ChEBI" id="CHEBI:57692"/>
    </cofactor>
</comment>
<keyword evidence="3" id="KW-0285">Flavoprotein</keyword>
<dbReference type="InterPro" id="IPR016169">
    <property type="entry name" value="FAD-bd_PCMH_sub2"/>
</dbReference>
<dbReference type="PANTHER" id="PTHR42973:SF39">
    <property type="entry name" value="FAD-BINDING PCMH-TYPE DOMAIN-CONTAINING PROTEIN"/>
    <property type="match status" value="1"/>
</dbReference>
<dbReference type="EMBL" id="NBIV01000147">
    <property type="protein sequence ID" value="PXF42871.1"/>
    <property type="molecule type" value="Genomic_DNA"/>
</dbReference>
<accession>A0A2V3ILB0</accession>
<gene>
    <name evidence="8" type="ORF">BWQ96_07415</name>
</gene>
<dbReference type="Gene3D" id="3.30.465.10">
    <property type="match status" value="2"/>
</dbReference>
<dbReference type="InterPro" id="IPR012951">
    <property type="entry name" value="BBE"/>
</dbReference>
<dbReference type="PROSITE" id="PS51387">
    <property type="entry name" value="FAD_PCMH"/>
    <property type="match status" value="1"/>
</dbReference>
<comment type="caution">
    <text evidence="8">The sequence shown here is derived from an EMBL/GenBank/DDBJ whole genome shotgun (WGS) entry which is preliminary data.</text>
</comment>
<feature type="signal peptide" evidence="6">
    <location>
        <begin position="1"/>
        <end position="23"/>
    </location>
</feature>
<evidence type="ECO:0000256" key="5">
    <source>
        <dbReference type="ARBA" id="ARBA00023002"/>
    </source>
</evidence>
<dbReference type="InterPro" id="IPR050416">
    <property type="entry name" value="FAD-linked_Oxidoreductase"/>
</dbReference>
<feature type="domain" description="FAD-binding PCMH-type" evidence="7">
    <location>
        <begin position="112"/>
        <end position="281"/>
    </location>
</feature>
<dbReference type="Pfam" id="PF08031">
    <property type="entry name" value="BBE"/>
    <property type="match status" value="1"/>
</dbReference>
<dbReference type="GO" id="GO:0071949">
    <property type="term" value="F:FAD binding"/>
    <property type="evidence" value="ECO:0007669"/>
    <property type="project" value="InterPro"/>
</dbReference>
<dbReference type="STRING" id="448386.A0A2V3ILB0"/>
<dbReference type="InterPro" id="IPR006093">
    <property type="entry name" value="Oxy_OxRdtase_FAD_BS"/>
</dbReference>
<organism evidence="8 9">
    <name type="scientific">Gracilariopsis chorda</name>
    <dbReference type="NCBI Taxonomy" id="448386"/>
    <lineage>
        <taxon>Eukaryota</taxon>
        <taxon>Rhodophyta</taxon>
        <taxon>Florideophyceae</taxon>
        <taxon>Rhodymeniophycidae</taxon>
        <taxon>Gracilariales</taxon>
        <taxon>Gracilariaceae</taxon>
        <taxon>Gracilariopsis</taxon>
    </lineage>
</organism>